<keyword evidence="8" id="KW-0443">Lipid metabolism</keyword>
<name>A0A917AXB1_9BACI</name>
<evidence type="ECO:0000256" key="11">
    <source>
        <dbReference type="ARBA" id="ARBA00023264"/>
    </source>
</evidence>
<dbReference type="CDD" id="cd09110">
    <property type="entry name" value="PLDc_CLS_1"/>
    <property type="match status" value="1"/>
</dbReference>
<protein>
    <recommendedName>
        <fullName evidence="12">Cardiolipin synthase</fullName>
        <ecNumber evidence="12">2.7.8.-</ecNumber>
    </recommendedName>
</protein>
<dbReference type="EMBL" id="BMFK01000005">
    <property type="protein sequence ID" value="GGE82192.1"/>
    <property type="molecule type" value="Genomic_DNA"/>
</dbReference>
<dbReference type="SMART" id="SM00155">
    <property type="entry name" value="PLDc"/>
    <property type="match status" value="2"/>
</dbReference>
<dbReference type="GO" id="GO:0005886">
    <property type="term" value="C:plasma membrane"/>
    <property type="evidence" value="ECO:0007669"/>
    <property type="project" value="UniProtKB-SubCell"/>
</dbReference>
<dbReference type="FunFam" id="3.30.870.10:FF:000014">
    <property type="entry name" value="Cardiolipin synthase"/>
    <property type="match status" value="1"/>
</dbReference>
<evidence type="ECO:0000256" key="8">
    <source>
        <dbReference type="ARBA" id="ARBA00023098"/>
    </source>
</evidence>
<feature type="domain" description="PLD phosphodiesterase" evidence="13">
    <location>
        <begin position="141"/>
        <end position="168"/>
    </location>
</feature>
<sequence>MAVLKLLLICLLFLLLWLPIDFMLGRKKQLQKVTQRTFPLRHGDISLITYGKTLYETLFYEIECATNHIHILFYIVKNDEVSQQFLALLKRKAKEGVEVRLLLDRIGSYRLSQRTIKSLRASGVHFSFCHKIRLPFFFYSLNQRNHRKITVIDGKIGYLGGFNIGKEYLGLNEELGKWRDYHLRIEGEGVQDLQEQFLHDWCDDTKEDLLKETRYFPTLPKGSMAHKFVPTDGAYLKHTFLELIHKAEDNLFIGTPYFIPNTEIIEALLQAVKRGVTITILVPLKADHPLVREAEFPSFRQLLAAGCNLYHYKDGFFHAKVILVDDVVCDIGTANFDLRSLFLNHEMNCLIYDKQFISHVKDVLQEDLAKSEEIPRDYFAHLSFAEKVKEKIAKLVATFM</sequence>
<dbReference type="Gene3D" id="3.30.870.10">
    <property type="entry name" value="Endonuclease Chain A"/>
    <property type="match status" value="2"/>
</dbReference>
<dbReference type="SUPFAM" id="SSF56024">
    <property type="entry name" value="Phospholipase D/nuclease"/>
    <property type="match status" value="2"/>
</dbReference>
<evidence type="ECO:0000256" key="12">
    <source>
        <dbReference type="NCBIfam" id="TIGR04265"/>
    </source>
</evidence>
<evidence type="ECO:0000256" key="3">
    <source>
        <dbReference type="ARBA" id="ARBA00022516"/>
    </source>
</evidence>
<evidence type="ECO:0000256" key="7">
    <source>
        <dbReference type="ARBA" id="ARBA00022989"/>
    </source>
</evidence>
<dbReference type="PROSITE" id="PS50035">
    <property type="entry name" value="PLD"/>
    <property type="match status" value="2"/>
</dbReference>
<dbReference type="NCBIfam" id="TIGR04265">
    <property type="entry name" value="bac_cardiolipin"/>
    <property type="match status" value="1"/>
</dbReference>
<dbReference type="AlphaFoldDB" id="A0A917AXB1"/>
<dbReference type="Pfam" id="PF13091">
    <property type="entry name" value="PLDc_2"/>
    <property type="match status" value="2"/>
</dbReference>
<evidence type="ECO:0000256" key="2">
    <source>
        <dbReference type="ARBA" id="ARBA00022475"/>
    </source>
</evidence>
<keyword evidence="7" id="KW-1133">Transmembrane helix</keyword>
<evidence type="ECO:0000259" key="13">
    <source>
        <dbReference type="PROSITE" id="PS50035"/>
    </source>
</evidence>
<accession>A0A917AXB1</accession>
<reference evidence="14" key="1">
    <citation type="journal article" date="2014" name="Int. J. Syst. Evol. Microbiol.">
        <title>Complete genome sequence of Corynebacterium casei LMG S-19264T (=DSM 44701T), isolated from a smear-ripened cheese.</title>
        <authorList>
            <consortium name="US DOE Joint Genome Institute (JGI-PGF)"/>
            <person name="Walter F."/>
            <person name="Albersmeier A."/>
            <person name="Kalinowski J."/>
            <person name="Ruckert C."/>
        </authorList>
    </citation>
    <scope>NUCLEOTIDE SEQUENCE</scope>
    <source>
        <strain evidence="14">CGMCC 1.12698</strain>
    </source>
</reference>
<dbReference type="GO" id="GO:0032049">
    <property type="term" value="P:cardiolipin biosynthetic process"/>
    <property type="evidence" value="ECO:0007669"/>
    <property type="project" value="UniProtKB-UniRule"/>
</dbReference>
<comment type="subcellular location">
    <subcellularLocation>
        <location evidence="1">Cell membrane</location>
    </subcellularLocation>
</comment>
<keyword evidence="11" id="KW-1208">Phospholipid metabolism</keyword>
<dbReference type="PANTHER" id="PTHR21248">
    <property type="entry name" value="CARDIOLIPIN SYNTHASE"/>
    <property type="match status" value="1"/>
</dbReference>
<evidence type="ECO:0000256" key="9">
    <source>
        <dbReference type="ARBA" id="ARBA00023136"/>
    </source>
</evidence>
<dbReference type="RefSeq" id="WP_188389776.1">
    <property type="nucleotide sequence ID" value="NZ_BMFK01000005.1"/>
</dbReference>
<dbReference type="InterPro" id="IPR025202">
    <property type="entry name" value="PLD-like_dom"/>
</dbReference>
<keyword evidence="9" id="KW-0472">Membrane</keyword>
<keyword evidence="10" id="KW-0594">Phospholipid biosynthesis</keyword>
<reference evidence="14" key="2">
    <citation type="submission" date="2020-09" db="EMBL/GenBank/DDBJ databases">
        <authorList>
            <person name="Sun Q."/>
            <person name="Zhou Y."/>
        </authorList>
    </citation>
    <scope>NUCLEOTIDE SEQUENCE</scope>
    <source>
        <strain evidence="14">CGMCC 1.12698</strain>
    </source>
</reference>
<keyword evidence="5" id="KW-0812">Transmembrane</keyword>
<evidence type="ECO:0000256" key="4">
    <source>
        <dbReference type="ARBA" id="ARBA00022679"/>
    </source>
</evidence>
<dbReference type="PIRSF" id="PIRSF000850">
    <property type="entry name" value="Phospholipase_D_PSS"/>
    <property type="match status" value="1"/>
</dbReference>
<evidence type="ECO:0000256" key="6">
    <source>
        <dbReference type="ARBA" id="ARBA00022737"/>
    </source>
</evidence>
<evidence type="ECO:0000313" key="14">
    <source>
        <dbReference type="EMBL" id="GGE82192.1"/>
    </source>
</evidence>
<evidence type="ECO:0000256" key="1">
    <source>
        <dbReference type="ARBA" id="ARBA00004236"/>
    </source>
</evidence>
<keyword evidence="3" id="KW-0444">Lipid biosynthesis</keyword>
<dbReference type="CDD" id="cd09112">
    <property type="entry name" value="PLDc_CLS_2"/>
    <property type="match status" value="1"/>
</dbReference>
<organism evidence="14 15">
    <name type="scientific">Priestia taiwanensis</name>
    <dbReference type="NCBI Taxonomy" id="1347902"/>
    <lineage>
        <taxon>Bacteria</taxon>
        <taxon>Bacillati</taxon>
        <taxon>Bacillota</taxon>
        <taxon>Bacilli</taxon>
        <taxon>Bacillales</taxon>
        <taxon>Bacillaceae</taxon>
        <taxon>Priestia</taxon>
    </lineage>
</organism>
<keyword evidence="6" id="KW-0677">Repeat</keyword>
<evidence type="ECO:0000256" key="5">
    <source>
        <dbReference type="ARBA" id="ARBA00022692"/>
    </source>
</evidence>
<dbReference type="GO" id="GO:0008808">
    <property type="term" value="F:cardiolipin synthase activity"/>
    <property type="evidence" value="ECO:0007669"/>
    <property type="project" value="UniProtKB-UniRule"/>
</dbReference>
<dbReference type="InterPro" id="IPR022924">
    <property type="entry name" value="Cardiolipin_synthase"/>
</dbReference>
<dbReference type="InterPro" id="IPR001736">
    <property type="entry name" value="PLipase_D/transphosphatidylase"/>
</dbReference>
<dbReference type="EC" id="2.7.8.-" evidence="12"/>
<evidence type="ECO:0000313" key="15">
    <source>
        <dbReference type="Proteomes" id="UP000605259"/>
    </source>
</evidence>
<dbReference type="Proteomes" id="UP000605259">
    <property type="component" value="Unassembled WGS sequence"/>
</dbReference>
<evidence type="ECO:0000256" key="10">
    <source>
        <dbReference type="ARBA" id="ARBA00023209"/>
    </source>
</evidence>
<comment type="caution">
    <text evidence="14">The sequence shown here is derived from an EMBL/GenBank/DDBJ whole genome shotgun (WGS) entry which is preliminary data.</text>
</comment>
<gene>
    <name evidence="14" type="primary">cls</name>
    <name evidence="14" type="ORF">GCM10007140_34810</name>
</gene>
<dbReference type="PANTHER" id="PTHR21248:SF7">
    <property type="entry name" value="MINOR CARDIOLIPIN SYNTHASE CLSB"/>
    <property type="match status" value="1"/>
</dbReference>
<keyword evidence="15" id="KW-1185">Reference proteome</keyword>
<feature type="domain" description="PLD phosphodiesterase" evidence="13">
    <location>
        <begin position="313"/>
        <end position="340"/>
    </location>
</feature>
<keyword evidence="2" id="KW-1003">Cell membrane</keyword>
<proteinExistence type="predicted"/>
<keyword evidence="4" id="KW-0808">Transferase</keyword>